<accession>A0ABX7SZ66</accession>
<dbReference type="RefSeq" id="WP_207973286.1">
    <property type="nucleotide sequence ID" value="NZ_CP071795.1"/>
</dbReference>
<protein>
    <recommendedName>
        <fullName evidence="3">MORN repeat variant</fullName>
    </recommendedName>
</protein>
<sequence length="100" mass="11894">MGRGRFSFNGLPFTGIEYENYNGTTQPIVEYSYIDGYIDGLQVEFWENGNKEKEWYSKNGGVYKYFKEWDEQGNLIYHVTYDDYGNKLRIIKHPDPNLEE</sequence>
<dbReference type="SUPFAM" id="SSF82185">
    <property type="entry name" value="Histone H3 K4-specific methyltransferase SET7/9 N-terminal domain"/>
    <property type="match status" value="1"/>
</dbReference>
<reference evidence="1 2" key="1">
    <citation type="submission" date="2021-03" db="EMBL/GenBank/DDBJ databases">
        <title>Complete genome of Polaribacter_sp.G4M1.</title>
        <authorList>
            <person name="Jeong S.W."/>
            <person name="Bae J.W."/>
        </authorList>
    </citation>
    <scope>NUCLEOTIDE SEQUENCE [LARGE SCALE GENOMIC DNA]</scope>
    <source>
        <strain evidence="1 2">G4M1</strain>
    </source>
</reference>
<evidence type="ECO:0000313" key="2">
    <source>
        <dbReference type="Proteomes" id="UP000663935"/>
    </source>
</evidence>
<dbReference type="EMBL" id="CP071795">
    <property type="protein sequence ID" value="QTD39177.1"/>
    <property type="molecule type" value="Genomic_DNA"/>
</dbReference>
<organism evidence="1 2">
    <name type="scientific">Polaribacter batillariae</name>
    <dbReference type="NCBI Taxonomy" id="2808900"/>
    <lineage>
        <taxon>Bacteria</taxon>
        <taxon>Pseudomonadati</taxon>
        <taxon>Bacteroidota</taxon>
        <taxon>Flavobacteriia</taxon>
        <taxon>Flavobacteriales</taxon>
        <taxon>Flavobacteriaceae</taxon>
    </lineage>
</organism>
<dbReference type="Proteomes" id="UP000663935">
    <property type="component" value="Chromosome"/>
</dbReference>
<proteinExistence type="predicted"/>
<evidence type="ECO:0000313" key="1">
    <source>
        <dbReference type="EMBL" id="QTD39177.1"/>
    </source>
</evidence>
<name>A0ABX7SZ66_9FLAO</name>
<gene>
    <name evidence="1" type="ORF">JL193_08045</name>
</gene>
<evidence type="ECO:0008006" key="3">
    <source>
        <dbReference type="Google" id="ProtNLM"/>
    </source>
</evidence>
<keyword evidence="2" id="KW-1185">Reference proteome</keyword>
<dbReference type="Gene3D" id="3.90.930.1">
    <property type="match status" value="1"/>
</dbReference>